<sequence>MKETRSRRSSTAVSRENINVISKFMLDYYHQGSVSSTSSPINNYLRLFISPEEMLTMYCRVADSVVKKESLELHDVCPFVYLSVSLSWLNSETLGTSEL</sequence>
<proteinExistence type="predicted"/>
<dbReference type="Proteomes" id="UP000299102">
    <property type="component" value="Unassembled WGS sequence"/>
</dbReference>
<dbReference type="AlphaFoldDB" id="A0A4C1YD81"/>
<dbReference type="EMBL" id="BGZK01001151">
    <property type="protein sequence ID" value="GBP72599.1"/>
    <property type="molecule type" value="Genomic_DNA"/>
</dbReference>
<evidence type="ECO:0000313" key="2">
    <source>
        <dbReference type="Proteomes" id="UP000299102"/>
    </source>
</evidence>
<protein>
    <submittedName>
        <fullName evidence="1">Uncharacterized protein</fullName>
    </submittedName>
</protein>
<organism evidence="1 2">
    <name type="scientific">Eumeta variegata</name>
    <name type="common">Bagworm moth</name>
    <name type="synonym">Eumeta japonica</name>
    <dbReference type="NCBI Taxonomy" id="151549"/>
    <lineage>
        <taxon>Eukaryota</taxon>
        <taxon>Metazoa</taxon>
        <taxon>Ecdysozoa</taxon>
        <taxon>Arthropoda</taxon>
        <taxon>Hexapoda</taxon>
        <taxon>Insecta</taxon>
        <taxon>Pterygota</taxon>
        <taxon>Neoptera</taxon>
        <taxon>Endopterygota</taxon>
        <taxon>Lepidoptera</taxon>
        <taxon>Glossata</taxon>
        <taxon>Ditrysia</taxon>
        <taxon>Tineoidea</taxon>
        <taxon>Psychidae</taxon>
        <taxon>Oiketicinae</taxon>
        <taxon>Eumeta</taxon>
    </lineage>
</organism>
<reference evidence="1 2" key="1">
    <citation type="journal article" date="2019" name="Commun. Biol.">
        <title>The bagworm genome reveals a unique fibroin gene that provides high tensile strength.</title>
        <authorList>
            <person name="Kono N."/>
            <person name="Nakamura H."/>
            <person name="Ohtoshi R."/>
            <person name="Tomita M."/>
            <person name="Numata K."/>
            <person name="Arakawa K."/>
        </authorList>
    </citation>
    <scope>NUCLEOTIDE SEQUENCE [LARGE SCALE GENOMIC DNA]</scope>
</reference>
<keyword evidence="2" id="KW-1185">Reference proteome</keyword>
<evidence type="ECO:0000313" key="1">
    <source>
        <dbReference type="EMBL" id="GBP72599.1"/>
    </source>
</evidence>
<accession>A0A4C1YD81</accession>
<gene>
    <name evidence="1" type="ORF">EVAR_50901_1</name>
</gene>
<name>A0A4C1YD81_EUMVA</name>
<comment type="caution">
    <text evidence="1">The sequence shown here is derived from an EMBL/GenBank/DDBJ whole genome shotgun (WGS) entry which is preliminary data.</text>
</comment>